<protein>
    <submittedName>
        <fullName evidence="1">Uncharacterized protein</fullName>
    </submittedName>
</protein>
<feature type="non-terminal residue" evidence="1">
    <location>
        <position position="1"/>
    </location>
</feature>
<evidence type="ECO:0000313" key="2">
    <source>
        <dbReference type="Proteomes" id="UP001497497"/>
    </source>
</evidence>
<sequence length="73" mass="8622">PPSKPARTYQEKVNDVLTHLKTRSTVEEEKLINVLRDRRQLRKKFPEAENLLGQIQRRYNAVRLHSLKDAKEA</sequence>
<dbReference type="EMBL" id="CAXITT010000060">
    <property type="protein sequence ID" value="CAL1529991.1"/>
    <property type="molecule type" value="Genomic_DNA"/>
</dbReference>
<gene>
    <name evidence="1" type="ORF">GSLYS_00004124001</name>
</gene>
<organism evidence="1 2">
    <name type="scientific">Lymnaea stagnalis</name>
    <name type="common">Great pond snail</name>
    <name type="synonym">Helix stagnalis</name>
    <dbReference type="NCBI Taxonomy" id="6523"/>
    <lineage>
        <taxon>Eukaryota</taxon>
        <taxon>Metazoa</taxon>
        <taxon>Spiralia</taxon>
        <taxon>Lophotrochozoa</taxon>
        <taxon>Mollusca</taxon>
        <taxon>Gastropoda</taxon>
        <taxon>Heterobranchia</taxon>
        <taxon>Euthyneura</taxon>
        <taxon>Panpulmonata</taxon>
        <taxon>Hygrophila</taxon>
        <taxon>Lymnaeoidea</taxon>
        <taxon>Lymnaeidae</taxon>
        <taxon>Lymnaea</taxon>
    </lineage>
</organism>
<name>A0AAV2H8B2_LYMST</name>
<evidence type="ECO:0000313" key="1">
    <source>
        <dbReference type="EMBL" id="CAL1529991.1"/>
    </source>
</evidence>
<comment type="caution">
    <text evidence="1">The sequence shown here is derived from an EMBL/GenBank/DDBJ whole genome shotgun (WGS) entry which is preliminary data.</text>
</comment>
<proteinExistence type="predicted"/>
<dbReference type="Proteomes" id="UP001497497">
    <property type="component" value="Unassembled WGS sequence"/>
</dbReference>
<keyword evidence="2" id="KW-1185">Reference proteome</keyword>
<dbReference type="AlphaFoldDB" id="A0AAV2H8B2"/>
<accession>A0AAV2H8B2</accession>
<reference evidence="1 2" key="1">
    <citation type="submission" date="2024-04" db="EMBL/GenBank/DDBJ databases">
        <authorList>
            <consortium name="Genoscope - CEA"/>
            <person name="William W."/>
        </authorList>
    </citation>
    <scope>NUCLEOTIDE SEQUENCE [LARGE SCALE GENOMIC DNA]</scope>
</reference>